<feature type="transmembrane region" description="Helical" evidence="6">
    <location>
        <begin position="343"/>
        <end position="364"/>
    </location>
</feature>
<dbReference type="Pfam" id="PF07690">
    <property type="entry name" value="MFS_1"/>
    <property type="match status" value="1"/>
</dbReference>
<evidence type="ECO:0000313" key="8">
    <source>
        <dbReference type="EMBL" id="CCA74681.1"/>
    </source>
</evidence>
<dbReference type="AlphaFoldDB" id="G4TTN8"/>
<feature type="transmembrane region" description="Helical" evidence="6">
    <location>
        <begin position="304"/>
        <end position="331"/>
    </location>
</feature>
<evidence type="ECO:0000256" key="3">
    <source>
        <dbReference type="ARBA" id="ARBA00022692"/>
    </source>
</evidence>
<dbReference type="InParanoid" id="G4TTN8"/>
<dbReference type="GO" id="GO:0022857">
    <property type="term" value="F:transmembrane transporter activity"/>
    <property type="evidence" value="ECO:0007669"/>
    <property type="project" value="InterPro"/>
</dbReference>
<feature type="domain" description="Major facilitator superfamily (MFS) profile" evidence="7">
    <location>
        <begin position="1"/>
        <end position="430"/>
    </location>
</feature>
<organism evidence="8 9">
    <name type="scientific">Serendipita indica (strain DSM 11827)</name>
    <name type="common">Root endophyte fungus</name>
    <name type="synonym">Piriformospora indica</name>
    <dbReference type="NCBI Taxonomy" id="1109443"/>
    <lineage>
        <taxon>Eukaryota</taxon>
        <taxon>Fungi</taxon>
        <taxon>Dikarya</taxon>
        <taxon>Basidiomycota</taxon>
        <taxon>Agaricomycotina</taxon>
        <taxon>Agaricomycetes</taxon>
        <taxon>Sebacinales</taxon>
        <taxon>Serendipitaceae</taxon>
        <taxon>Serendipita</taxon>
    </lineage>
</organism>
<comment type="subcellular location">
    <subcellularLocation>
        <location evidence="1">Membrane</location>
        <topology evidence="1">Multi-pass membrane protein</topology>
    </subcellularLocation>
</comment>
<feature type="transmembrane region" description="Helical" evidence="6">
    <location>
        <begin position="138"/>
        <end position="158"/>
    </location>
</feature>
<evidence type="ECO:0000256" key="1">
    <source>
        <dbReference type="ARBA" id="ARBA00004141"/>
    </source>
</evidence>
<dbReference type="InterPro" id="IPR036259">
    <property type="entry name" value="MFS_trans_sf"/>
</dbReference>
<dbReference type="STRING" id="1109443.G4TTN8"/>
<feature type="transmembrane region" description="Helical" evidence="6">
    <location>
        <begin position="279"/>
        <end position="298"/>
    </location>
</feature>
<dbReference type="eggNOG" id="KOG0254">
    <property type="taxonomic scope" value="Eukaryota"/>
</dbReference>
<feature type="transmembrane region" description="Helical" evidence="6">
    <location>
        <begin position="76"/>
        <end position="95"/>
    </location>
</feature>
<dbReference type="HOGENOM" id="CLU_000960_27_0_1"/>
<dbReference type="OMA" id="MGTAFMP"/>
<dbReference type="GO" id="GO:0016020">
    <property type="term" value="C:membrane"/>
    <property type="evidence" value="ECO:0007669"/>
    <property type="project" value="UniProtKB-SubCell"/>
</dbReference>
<protein>
    <submittedName>
        <fullName evidence="8">Related to aminotriazole resistance protein</fullName>
    </submittedName>
</protein>
<evidence type="ECO:0000256" key="6">
    <source>
        <dbReference type="SAM" id="Phobius"/>
    </source>
</evidence>
<sequence length="448" mass="47104">MLLLFGRLADLYGRKLVWLIGSLWIVVISIACSFAKTGVQLIVLRAMHGMGPAAMIPAALGILAHAFPPSRARSTAFATFSAGAPLGGAIGTVFGGMMAEYASWRGVFYFTAALGAVVCVAGFLAIDRDPHTAKTDKRVDWIGAALVTTGLVLLTFALSDGPASGWSSPLILSLLIGGVALIVCFLLWERYLINSTSFPPLMPLDIWTRAHGRFAAMLAVAFLEWACFTTLTLWAMLYYQNYQHLSPIQTMVRFLPMPVTGVICNVVVALTVGAINGAYLLALGTTATSLSALLFALINPSAPYWAFGFPAAVICVVGADFVFACGTLFIAKTAYQSEQSVAGALFQTVTALGTSLGLAITTIADSVGASAEARRMGVVLAHDATAAQIPPNVLLRGLRSAQFASFSFGICGLLVVVLFLHGIGIVGTRRTKAVVAPEEAGDVTGTKE</sequence>
<dbReference type="PANTHER" id="PTHR42718:SF9">
    <property type="entry name" value="MAJOR FACILITATOR SUPERFAMILY MULTIDRUG TRANSPORTER MFSC"/>
    <property type="match status" value="1"/>
</dbReference>
<accession>G4TTN8</accession>
<reference evidence="8 9" key="1">
    <citation type="journal article" date="2011" name="PLoS Pathog.">
        <title>Endophytic Life Strategies Decoded by Genome and Transcriptome Analyses of the Mutualistic Root Symbiont Piriformospora indica.</title>
        <authorList>
            <person name="Zuccaro A."/>
            <person name="Lahrmann U."/>
            <person name="Guldener U."/>
            <person name="Langen G."/>
            <person name="Pfiffi S."/>
            <person name="Biedenkopf D."/>
            <person name="Wong P."/>
            <person name="Samans B."/>
            <person name="Grimm C."/>
            <person name="Basiewicz M."/>
            <person name="Murat C."/>
            <person name="Martin F."/>
            <person name="Kogel K.H."/>
        </authorList>
    </citation>
    <scope>NUCLEOTIDE SEQUENCE [LARGE SCALE GENOMIC DNA]</scope>
    <source>
        <strain evidence="8 9">DSM 11827</strain>
    </source>
</reference>
<dbReference type="InterPro" id="IPR011701">
    <property type="entry name" value="MFS"/>
</dbReference>
<dbReference type="OrthoDB" id="2130629at2759"/>
<keyword evidence="5 6" id="KW-0472">Membrane</keyword>
<keyword evidence="4 6" id="KW-1133">Transmembrane helix</keyword>
<evidence type="ECO:0000256" key="2">
    <source>
        <dbReference type="ARBA" id="ARBA00022448"/>
    </source>
</evidence>
<dbReference type="PROSITE" id="PS50850">
    <property type="entry name" value="MFS"/>
    <property type="match status" value="1"/>
</dbReference>
<comment type="caution">
    <text evidence="8">The sequence shown here is derived from an EMBL/GenBank/DDBJ whole genome shotgun (WGS) entry which is preliminary data.</text>
</comment>
<dbReference type="Gene3D" id="1.20.1250.20">
    <property type="entry name" value="MFS general substrate transporter like domains"/>
    <property type="match status" value="2"/>
</dbReference>
<keyword evidence="9" id="KW-1185">Reference proteome</keyword>
<feature type="transmembrane region" description="Helical" evidence="6">
    <location>
        <begin position="214"/>
        <end position="239"/>
    </location>
</feature>
<feature type="transmembrane region" description="Helical" evidence="6">
    <location>
        <begin position="16"/>
        <end position="36"/>
    </location>
</feature>
<dbReference type="Proteomes" id="UP000007148">
    <property type="component" value="Unassembled WGS sequence"/>
</dbReference>
<proteinExistence type="predicted"/>
<evidence type="ECO:0000259" key="7">
    <source>
        <dbReference type="PROSITE" id="PS50850"/>
    </source>
</evidence>
<feature type="transmembrane region" description="Helical" evidence="6">
    <location>
        <begin position="251"/>
        <end position="272"/>
    </location>
</feature>
<dbReference type="InterPro" id="IPR020846">
    <property type="entry name" value="MFS_dom"/>
</dbReference>
<keyword evidence="2" id="KW-0813">Transport</keyword>
<dbReference type="EMBL" id="CAFZ01000343">
    <property type="protein sequence ID" value="CCA74681.1"/>
    <property type="molecule type" value="Genomic_DNA"/>
</dbReference>
<feature type="transmembrane region" description="Helical" evidence="6">
    <location>
        <begin position="107"/>
        <end position="126"/>
    </location>
</feature>
<evidence type="ECO:0000313" key="9">
    <source>
        <dbReference type="Proteomes" id="UP000007148"/>
    </source>
</evidence>
<evidence type="ECO:0000256" key="4">
    <source>
        <dbReference type="ARBA" id="ARBA00022989"/>
    </source>
</evidence>
<keyword evidence="3 6" id="KW-0812">Transmembrane</keyword>
<name>G4TTN8_SERID</name>
<evidence type="ECO:0000256" key="5">
    <source>
        <dbReference type="ARBA" id="ARBA00023136"/>
    </source>
</evidence>
<feature type="transmembrane region" description="Helical" evidence="6">
    <location>
        <begin position="403"/>
        <end position="423"/>
    </location>
</feature>
<dbReference type="PANTHER" id="PTHR42718">
    <property type="entry name" value="MAJOR FACILITATOR SUPERFAMILY MULTIDRUG TRANSPORTER MFSC"/>
    <property type="match status" value="1"/>
</dbReference>
<dbReference type="PROSITE" id="PS51257">
    <property type="entry name" value="PROKAR_LIPOPROTEIN"/>
    <property type="match status" value="1"/>
</dbReference>
<dbReference type="SUPFAM" id="SSF103473">
    <property type="entry name" value="MFS general substrate transporter"/>
    <property type="match status" value="2"/>
</dbReference>
<gene>
    <name evidence="8" type="ORF">PIIN_08632</name>
</gene>
<feature type="transmembrane region" description="Helical" evidence="6">
    <location>
        <begin position="170"/>
        <end position="193"/>
    </location>
</feature>
<feature type="transmembrane region" description="Helical" evidence="6">
    <location>
        <begin position="42"/>
        <end position="64"/>
    </location>
</feature>
<dbReference type="FunCoup" id="G4TTN8">
    <property type="interactions" value="17"/>
</dbReference>